<dbReference type="AlphaFoldDB" id="A0A1I3CKR6"/>
<dbReference type="EMBL" id="FOQO01000001">
    <property type="protein sequence ID" value="SFH74903.1"/>
    <property type="molecule type" value="Genomic_DNA"/>
</dbReference>
<evidence type="ECO:0000313" key="2">
    <source>
        <dbReference type="Proteomes" id="UP000198670"/>
    </source>
</evidence>
<organism evidence="1 2">
    <name type="scientific">Parapedobacter indicus</name>
    <dbReference type="NCBI Taxonomy" id="1477437"/>
    <lineage>
        <taxon>Bacteria</taxon>
        <taxon>Pseudomonadati</taxon>
        <taxon>Bacteroidota</taxon>
        <taxon>Sphingobacteriia</taxon>
        <taxon>Sphingobacteriales</taxon>
        <taxon>Sphingobacteriaceae</taxon>
        <taxon>Parapedobacter</taxon>
    </lineage>
</organism>
<dbReference type="Proteomes" id="UP000198670">
    <property type="component" value="Unassembled WGS sequence"/>
</dbReference>
<protein>
    <recommendedName>
        <fullName evidence="3">DUF4411 family protein</fullName>
    </recommendedName>
</protein>
<accession>A0A1I3CKR6</accession>
<sequence length="172" mass="19850">MDLFSEGNTVYVIDTSGLIMLESTFKKDNPVFAAIWEEIEDLIKQGCFKTIDFVEQEINDYEGKEDFLKKWVKKWKKHLVVDTDAASFNEAIPIINAEYNTGFLNARKQAEGKEEADPYLIGYCKVHNYTLIASESKIKNNKIPAVSERNGVRCIDINDFLIERGLRMERKK</sequence>
<dbReference type="RefSeq" id="WP_090622418.1">
    <property type="nucleotide sequence ID" value="NZ_FOQO01000001.1"/>
</dbReference>
<dbReference type="STRING" id="1477437.SAMN05444682_10172"/>
<gene>
    <name evidence="1" type="ORF">SAMN05444682_10172</name>
</gene>
<name>A0A1I3CKR6_9SPHI</name>
<keyword evidence="2" id="KW-1185">Reference proteome</keyword>
<dbReference type="Pfam" id="PF14367">
    <property type="entry name" value="DUF4411"/>
    <property type="match status" value="1"/>
</dbReference>
<dbReference type="InterPro" id="IPR016541">
    <property type="entry name" value="UCP008505"/>
</dbReference>
<proteinExistence type="predicted"/>
<evidence type="ECO:0000313" key="1">
    <source>
        <dbReference type="EMBL" id="SFH74903.1"/>
    </source>
</evidence>
<reference evidence="1 2" key="1">
    <citation type="submission" date="2016-10" db="EMBL/GenBank/DDBJ databases">
        <authorList>
            <person name="de Groot N.N."/>
        </authorList>
    </citation>
    <scope>NUCLEOTIDE SEQUENCE [LARGE SCALE GENOMIC DNA]</scope>
    <source>
        <strain evidence="1 2">RK1</strain>
    </source>
</reference>
<dbReference type="OrthoDB" id="1492786at2"/>
<evidence type="ECO:0008006" key="3">
    <source>
        <dbReference type="Google" id="ProtNLM"/>
    </source>
</evidence>